<feature type="chain" id="PRO_5035173153" evidence="5">
    <location>
        <begin position="28"/>
        <end position="143"/>
    </location>
</feature>
<proteinExistence type="predicted"/>
<accession>A0A8J7WKC3</accession>
<keyword evidence="2 4" id="KW-0479">Metal-binding</keyword>
<dbReference type="InterPro" id="IPR009056">
    <property type="entry name" value="Cyt_c-like_dom"/>
</dbReference>
<sequence>MNRILPIAGAAALAALAVILLRPQAGPAPQGAAATAGGALVQVSLPDSLLPEARIGESAFAAKCATCHGQNAAGRDGIAPPLVHRIYEPSHHGDESFQLAVLRGVRAHHWTFGDMPPVDGLTRADVAGIVAYVRALQRANGID</sequence>
<dbReference type="EMBL" id="JAGTUU010000010">
    <property type="protein sequence ID" value="MBS0126609.1"/>
    <property type="molecule type" value="Genomic_DNA"/>
</dbReference>
<reference evidence="7" key="1">
    <citation type="submission" date="2021-04" db="EMBL/GenBank/DDBJ databases">
        <authorList>
            <person name="Yoon J."/>
        </authorList>
    </citation>
    <scope>NUCLEOTIDE SEQUENCE</scope>
    <source>
        <strain evidence="7">KMU-90</strain>
    </source>
</reference>
<dbReference type="GO" id="GO:0020037">
    <property type="term" value="F:heme binding"/>
    <property type="evidence" value="ECO:0007669"/>
    <property type="project" value="InterPro"/>
</dbReference>
<comment type="caution">
    <text evidence="7">The sequence shown here is derived from an EMBL/GenBank/DDBJ whole genome shotgun (WGS) entry which is preliminary data.</text>
</comment>
<evidence type="ECO:0000313" key="7">
    <source>
        <dbReference type="EMBL" id="MBS0126609.1"/>
    </source>
</evidence>
<gene>
    <name evidence="7" type="ORF">KB874_21235</name>
</gene>
<evidence type="ECO:0000259" key="6">
    <source>
        <dbReference type="PROSITE" id="PS51007"/>
    </source>
</evidence>
<evidence type="ECO:0000256" key="5">
    <source>
        <dbReference type="SAM" id="SignalP"/>
    </source>
</evidence>
<dbReference type="PROSITE" id="PS51007">
    <property type="entry name" value="CYTC"/>
    <property type="match status" value="1"/>
</dbReference>
<dbReference type="RefSeq" id="WP_212538616.1">
    <property type="nucleotide sequence ID" value="NZ_JAGTUU010000010.1"/>
</dbReference>
<dbReference type="GO" id="GO:0046872">
    <property type="term" value="F:metal ion binding"/>
    <property type="evidence" value="ECO:0007669"/>
    <property type="project" value="UniProtKB-KW"/>
</dbReference>
<feature type="domain" description="Cytochrome c" evidence="6">
    <location>
        <begin position="51"/>
        <end position="137"/>
    </location>
</feature>
<feature type="signal peptide" evidence="5">
    <location>
        <begin position="1"/>
        <end position="27"/>
    </location>
</feature>
<evidence type="ECO:0000256" key="2">
    <source>
        <dbReference type="ARBA" id="ARBA00022723"/>
    </source>
</evidence>
<keyword evidence="3 4" id="KW-0408">Iron</keyword>
<keyword evidence="1 4" id="KW-0349">Heme</keyword>
<organism evidence="7 8">
    <name type="scientific">Thetidibacter halocola</name>
    <dbReference type="NCBI Taxonomy" id="2827239"/>
    <lineage>
        <taxon>Bacteria</taxon>
        <taxon>Pseudomonadati</taxon>
        <taxon>Pseudomonadota</taxon>
        <taxon>Alphaproteobacteria</taxon>
        <taxon>Rhodobacterales</taxon>
        <taxon>Roseobacteraceae</taxon>
        <taxon>Thetidibacter</taxon>
    </lineage>
</organism>
<dbReference type="AlphaFoldDB" id="A0A8J7WKC3"/>
<evidence type="ECO:0000256" key="3">
    <source>
        <dbReference type="ARBA" id="ARBA00023004"/>
    </source>
</evidence>
<evidence type="ECO:0000256" key="1">
    <source>
        <dbReference type="ARBA" id="ARBA00022617"/>
    </source>
</evidence>
<dbReference type="SUPFAM" id="SSF46626">
    <property type="entry name" value="Cytochrome c"/>
    <property type="match status" value="1"/>
</dbReference>
<evidence type="ECO:0000313" key="8">
    <source>
        <dbReference type="Proteomes" id="UP000681356"/>
    </source>
</evidence>
<dbReference type="Proteomes" id="UP000681356">
    <property type="component" value="Unassembled WGS sequence"/>
</dbReference>
<dbReference type="InterPro" id="IPR036909">
    <property type="entry name" value="Cyt_c-like_dom_sf"/>
</dbReference>
<protein>
    <submittedName>
        <fullName evidence="7">Cytochrome c</fullName>
    </submittedName>
</protein>
<keyword evidence="5" id="KW-0732">Signal</keyword>
<name>A0A8J7WKC3_9RHOB</name>
<keyword evidence="8" id="KW-1185">Reference proteome</keyword>
<dbReference type="Pfam" id="PF00034">
    <property type="entry name" value="Cytochrom_C"/>
    <property type="match status" value="1"/>
</dbReference>
<dbReference type="Gene3D" id="1.10.760.10">
    <property type="entry name" value="Cytochrome c-like domain"/>
    <property type="match status" value="1"/>
</dbReference>
<evidence type="ECO:0000256" key="4">
    <source>
        <dbReference type="PROSITE-ProRule" id="PRU00433"/>
    </source>
</evidence>
<dbReference type="GO" id="GO:0009055">
    <property type="term" value="F:electron transfer activity"/>
    <property type="evidence" value="ECO:0007669"/>
    <property type="project" value="InterPro"/>
</dbReference>